<dbReference type="Gene3D" id="3.90.1200.10">
    <property type="match status" value="1"/>
</dbReference>
<proteinExistence type="predicted"/>
<dbReference type="RefSeq" id="WP_143678154.1">
    <property type="nucleotide sequence ID" value="NZ_JABEYA020000002.1"/>
</dbReference>
<evidence type="ECO:0000313" key="3">
    <source>
        <dbReference type="Proteomes" id="UP001238540"/>
    </source>
</evidence>
<dbReference type="Pfam" id="PF01636">
    <property type="entry name" value="APH"/>
    <property type="match status" value="1"/>
</dbReference>
<protein>
    <submittedName>
        <fullName evidence="2">Phosphotransferase</fullName>
    </submittedName>
</protein>
<organism evidence="2 3">
    <name type="scientific">Vibrio ostreicida</name>
    <dbReference type="NCBI Taxonomy" id="526588"/>
    <lineage>
        <taxon>Bacteria</taxon>
        <taxon>Pseudomonadati</taxon>
        <taxon>Pseudomonadota</taxon>
        <taxon>Gammaproteobacteria</taxon>
        <taxon>Vibrionales</taxon>
        <taxon>Vibrionaceae</taxon>
        <taxon>Vibrio</taxon>
    </lineage>
</organism>
<dbReference type="InterPro" id="IPR011009">
    <property type="entry name" value="Kinase-like_dom_sf"/>
</dbReference>
<accession>A0ABT8BSY6</accession>
<evidence type="ECO:0000313" key="2">
    <source>
        <dbReference type="EMBL" id="MDN3609559.1"/>
    </source>
</evidence>
<reference evidence="3" key="1">
    <citation type="journal article" date="2019" name="Int. J. Syst. Evol. Microbiol.">
        <title>The Global Catalogue of Microorganisms (GCM) 10K type strain sequencing project: providing services to taxonomists for standard genome sequencing and annotation.</title>
        <authorList>
            <consortium name="The Broad Institute Genomics Platform"/>
            <consortium name="The Broad Institute Genome Sequencing Center for Infectious Disease"/>
            <person name="Wu L."/>
            <person name="Ma J."/>
        </authorList>
    </citation>
    <scope>NUCLEOTIDE SEQUENCE [LARGE SCALE GENOMIC DNA]</scope>
    <source>
        <strain evidence="3">CECT 7398</strain>
    </source>
</reference>
<dbReference type="SUPFAM" id="SSF56112">
    <property type="entry name" value="Protein kinase-like (PK-like)"/>
    <property type="match status" value="1"/>
</dbReference>
<comment type="caution">
    <text evidence="2">The sequence shown here is derived from an EMBL/GenBank/DDBJ whole genome shotgun (WGS) entry which is preliminary data.</text>
</comment>
<evidence type="ECO:0000259" key="1">
    <source>
        <dbReference type="Pfam" id="PF01636"/>
    </source>
</evidence>
<sequence length="258" mass="29189">MMTANLAQMGPAQVTVVDINGKSCIRKQGASPVELNFYQFSAPQLDGVNTPRLLDVKGDDLYIEYIPNTITLDELLAQNLTFEQLARIHQSDFQPTHPLKQHHWTESNTDLALNSLNLPQITNDSLRTIQHLSQDLFSSQRLVSGDTNQGNWGVKHNGELVLFDWERFGFGSPAIDLAPLIKGLGSLDDYEWMVGQYTLYNPQVSGHMLVKQLILAKAWLIIEVTNILVGRNNPHKVKCIHWYQQHIPQWLAKVEKGL</sequence>
<dbReference type="InterPro" id="IPR002575">
    <property type="entry name" value="Aminoglycoside_PTrfase"/>
</dbReference>
<gene>
    <name evidence="2" type="ORF">QWZ16_07570</name>
</gene>
<dbReference type="Proteomes" id="UP001238540">
    <property type="component" value="Unassembled WGS sequence"/>
</dbReference>
<name>A0ABT8BSY6_9VIBR</name>
<dbReference type="EMBL" id="JAUFQC010000001">
    <property type="protein sequence ID" value="MDN3609559.1"/>
    <property type="molecule type" value="Genomic_DNA"/>
</dbReference>
<feature type="domain" description="Aminoglycoside phosphotransferase" evidence="1">
    <location>
        <begin position="34"/>
        <end position="184"/>
    </location>
</feature>
<keyword evidence="3" id="KW-1185">Reference proteome</keyword>